<dbReference type="Pfam" id="PF13041">
    <property type="entry name" value="PPR_2"/>
    <property type="match status" value="2"/>
</dbReference>
<reference evidence="3" key="1">
    <citation type="submission" date="2020-07" db="EMBL/GenBank/DDBJ databases">
        <title>Ethylene signaling mediates host invasion by parasitic plants.</title>
        <authorList>
            <person name="Yoshida S."/>
        </authorList>
    </citation>
    <scope>NUCLEOTIDE SEQUENCE</scope>
    <source>
        <strain evidence="3">Okayama</strain>
    </source>
</reference>
<dbReference type="InterPro" id="IPR002885">
    <property type="entry name" value="PPR_rpt"/>
</dbReference>
<protein>
    <submittedName>
        <fullName evidence="3">Pentatricopeptide repeat-containing protein at1g62910</fullName>
    </submittedName>
</protein>
<name>A0A830CKZ8_9LAMI</name>
<gene>
    <name evidence="3" type="ORF">PHJA_001720700</name>
</gene>
<organism evidence="3 4">
    <name type="scientific">Phtheirospermum japonicum</name>
    <dbReference type="NCBI Taxonomy" id="374723"/>
    <lineage>
        <taxon>Eukaryota</taxon>
        <taxon>Viridiplantae</taxon>
        <taxon>Streptophyta</taxon>
        <taxon>Embryophyta</taxon>
        <taxon>Tracheophyta</taxon>
        <taxon>Spermatophyta</taxon>
        <taxon>Magnoliopsida</taxon>
        <taxon>eudicotyledons</taxon>
        <taxon>Gunneridae</taxon>
        <taxon>Pentapetalae</taxon>
        <taxon>asterids</taxon>
        <taxon>lamiids</taxon>
        <taxon>Lamiales</taxon>
        <taxon>Orobanchaceae</taxon>
        <taxon>Orobanchaceae incertae sedis</taxon>
        <taxon>Phtheirospermum</taxon>
    </lineage>
</organism>
<keyword evidence="1" id="KW-0677">Repeat</keyword>
<dbReference type="PANTHER" id="PTHR47942:SF99">
    <property type="entry name" value="PENTACOTRIPEPTIDE-REPEAT REGION OF PRORP DOMAIN-CONTAINING PROTEIN"/>
    <property type="match status" value="1"/>
</dbReference>
<dbReference type="OrthoDB" id="185373at2759"/>
<keyword evidence="4" id="KW-1185">Reference proteome</keyword>
<dbReference type="InterPro" id="IPR011990">
    <property type="entry name" value="TPR-like_helical_dom_sf"/>
</dbReference>
<evidence type="ECO:0000313" key="3">
    <source>
        <dbReference type="EMBL" id="GFP95765.1"/>
    </source>
</evidence>
<dbReference type="Pfam" id="PF12854">
    <property type="entry name" value="PPR_1"/>
    <property type="match status" value="2"/>
</dbReference>
<feature type="repeat" description="PPR" evidence="2">
    <location>
        <begin position="150"/>
        <end position="184"/>
    </location>
</feature>
<dbReference type="PROSITE" id="PS51375">
    <property type="entry name" value="PPR"/>
    <property type="match status" value="6"/>
</dbReference>
<accession>A0A830CKZ8</accession>
<feature type="repeat" description="PPR" evidence="2">
    <location>
        <begin position="258"/>
        <end position="292"/>
    </location>
</feature>
<feature type="repeat" description="PPR" evidence="2">
    <location>
        <begin position="186"/>
        <end position="216"/>
    </location>
</feature>
<dbReference type="Pfam" id="PF01535">
    <property type="entry name" value="PPR"/>
    <property type="match status" value="1"/>
</dbReference>
<proteinExistence type="predicted"/>
<dbReference type="Gene3D" id="1.25.40.10">
    <property type="entry name" value="Tetratricopeptide repeat domain"/>
    <property type="match status" value="3"/>
</dbReference>
<feature type="repeat" description="PPR" evidence="2">
    <location>
        <begin position="223"/>
        <end position="257"/>
    </location>
</feature>
<evidence type="ECO:0000256" key="2">
    <source>
        <dbReference type="PROSITE-ProRule" id="PRU00708"/>
    </source>
</evidence>
<comment type="caution">
    <text evidence="3">The sequence shown here is derived from an EMBL/GenBank/DDBJ whole genome shotgun (WGS) entry which is preliminary data.</text>
</comment>
<dbReference type="InterPro" id="IPR051222">
    <property type="entry name" value="PPR/CCM1_RNA-binding"/>
</dbReference>
<evidence type="ECO:0000256" key="1">
    <source>
        <dbReference type="ARBA" id="ARBA00022737"/>
    </source>
</evidence>
<sequence length="380" mass="43034">MKVSGFWVCRFLSSSPNCYGVGKSHFIYNDHTPPLPLSIFRCFCSKPASNCNIREKLNCVKGLNDALCLYDDMSRMRPLPGVIQFNQLLSRVVDLKEYSAATYLFKDIYELGISVSGITTNIAINSYCVLGRVDYGFSILGWFFKHGCVPDRAFNTLLKGLFGENKINEAQELFRKMVREGLCELDVVTYGTVINGLCKAGNTPMAIELLRVMKKGRRICKPNTHIYNMVIDGLCKDRMMYDALKLFDEMSEKVIPPDVATYNALVCGLCNLSCWGEAKMIIKKMIDYKIYPNVITFNNLIDALCKEGLVDEAKDVLQIMKQKNVSPDVISYSSLMERYCLQGRMVEARNVFDSSMASKNIAPNVWSYNILINGYCKKKK</sequence>
<dbReference type="Proteomes" id="UP000653305">
    <property type="component" value="Unassembled WGS sequence"/>
</dbReference>
<dbReference type="EMBL" id="BMAC01000405">
    <property type="protein sequence ID" value="GFP95765.1"/>
    <property type="molecule type" value="Genomic_DNA"/>
</dbReference>
<feature type="repeat" description="PPR" evidence="2">
    <location>
        <begin position="293"/>
        <end position="327"/>
    </location>
</feature>
<dbReference type="AlphaFoldDB" id="A0A830CKZ8"/>
<evidence type="ECO:0000313" key="4">
    <source>
        <dbReference type="Proteomes" id="UP000653305"/>
    </source>
</evidence>
<dbReference type="NCBIfam" id="TIGR00756">
    <property type="entry name" value="PPR"/>
    <property type="match status" value="6"/>
</dbReference>
<dbReference type="PANTHER" id="PTHR47942">
    <property type="entry name" value="TETRATRICOPEPTIDE REPEAT (TPR)-LIKE SUPERFAMILY PROTEIN-RELATED"/>
    <property type="match status" value="1"/>
</dbReference>
<feature type="repeat" description="PPR" evidence="2">
    <location>
        <begin position="328"/>
        <end position="363"/>
    </location>
</feature>